<sequence>MLDERTRRSFARSNPGTSAVAAAADTRDWVAEFRREQAHLIRTAPGAGASRLLSYGVGGALAVALAVTLTTVLPVRPSGSAAPGDRPVSVTSLARAPATELAEAREEGLTFDLARARQEVEAARAAHAQDVGALRAAHAREIEGLRAAAAEAEAAAGAKGNVLAHDLETARAGLAAAQRQAAEADAQAAEGRGRSEQLARQLAEAEAWARESRADVEAALAQAARERDEARARLAETAQTTPPRETAAPGSEPVAAPLLVDWALFSLRLSPAEEAPTSAPPILQDPRRTGSDQKASDQKASGRKAGNRARGHAPVRNDPAPRADRPGRTKAGATRAPAPPGDLELRLPGGGLIEPDA</sequence>
<keyword evidence="4" id="KW-1185">Reference proteome</keyword>
<proteinExistence type="predicted"/>
<evidence type="ECO:0000256" key="2">
    <source>
        <dbReference type="SAM" id="Phobius"/>
    </source>
</evidence>
<comment type="caution">
    <text evidence="3">The sequence shown here is derived from an EMBL/GenBank/DDBJ whole genome shotgun (WGS) entry which is preliminary data.</text>
</comment>
<reference evidence="3" key="2">
    <citation type="submission" date="2021-08" db="EMBL/GenBank/DDBJ databases">
        <authorList>
            <person name="Tani A."/>
            <person name="Ola A."/>
            <person name="Ogura Y."/>
            <person name="Katsura K."/>
            <person name="Hayashi T."/>
        </authorList>
    </citation>
    <scope>NUCLEOTIDE SEQUENCE</scope>
    <source>
        <strain evidence="3">NBRC 103626</strain>
    </source>
</reference>
<keyword evidence="2" id="KW-0472">Membrane</keyword>
<feature type="transmembrane region" description="Helical" evidence="2">
    <location>
        <begin position="52"/>
        <end position="73"/>
    </location>
</feature>
<gene>
    <name evidence="3" type="ORF">NBEOAGPD_2552</name>
</gene>
<feature type="region of interest" description="Disordered" evidence="1">
    <location>
        <begin position="219"/>
        <end position="251"/>
    </location>
</feature>
<keyword evidence="2" id="KW-1133">Transmembrane helix</keyword>
<feature type="region of interest" description="Disordered" evidence="1">
    <location>
        <begin position="273"/>
        <end position="357"/>
    </location>
</feature>
<evidence type="ECO:0000313" key="4">
    <source>
        <dbReference type="Proteomes" id="UP001055108"/>
    </source>
</evidence>
<accession>A0AA37HQZ9</accession>
<feature type="compositionally biased region" description="Basic and acidic residues" evidence="1">
    <location>
        <begin position="285"/>
        <end position="297"/>
    </location>
</feature>
<reference evidence="3" key="1">
    <citation type="journal article" date="2016" name="Front. Microbiol.">
        <title>Genome Sequence of the Piezophilic, Mesophilic Sulfate-Reducing Bacterium Desulfovibrio indicus J2T.</title>
        <authorList>
            <person name="Cao J."/>
            <person name="Maignien L."/>
            <person name="Shao Z."/>
            <person name="Alain K."/>
            <person name="Jebbar M."/>
        </authorList>
    </citation>
    <scope>NUCLEOTIDE SEQUENCE</scope>
    <source>
        <strain evidence="3">NBRC 103626</strain>
    </source>
</reference>
<dbReference type="RefSeq" id="WP_238303300.1">
    <property type="nucleotide sequence ID" value="NZ_BPQM01000059.1"/>
</dbReference>
<feature type="compositionally biased region" description="Gly residues" evidence="1">
    <location>
        <begin position="348"/>
        <end position="357"/>
    </location>
</feature>
<protein>
    <submittedName>
        <fullName evidence="3">Uncharacterized protein</fullName>
    </submittedName>
</protein>
<evidence type="ECO:0000313" key="3">
    <source>
        <dbReference type="EMBL" id="GJD79327.1"/>
    </source>
</evidence>
<name>A0AA37HQZ9_9HYPH</name>
<feature type="compositionally biased region" description="Basic residues" evidence="1">
    <location>
        <begin position="301"/>
        <end position="313"/>
    </location>
</feature>
<dbReference type="AlphaFoldDB" id="A0AA37HQZ9"/>
<keyword evidence="2" id="KW-0812">Transmembrane</keyword>
<organism evidence="3 4">
    <name type="scientific">Methylobacterium gregans</name>
    <dbReference type="NCBI Taxonomy" id="374424"/>
    <lineage>
        <taxon>Bacteria</taxon>
        <taxon>Pseudomonadati</taxon>
        <taxon>Pseudomonadota</taxon>
        <taxon>Alphaproteobacteria</taxon>
        <taxon>Hyphomicrobiales</taxon>
        <taxon>Methylobacteriaceae</taxon>
        <taxon>Methylobacterium</taxon>
    </lineage>
</organism>
<feature type="compositionally biased region" description="Basic and acidic residues" evidence="1">
    <location>
        <begin position="224"/>
        <end position="234"/>
    </location>
</feature>
<dbReference type="EMBL" id="BPQM01000059">
    <property type="protein sequence ID" value="GJD79327.1"/>
    <property type="molecule type" value="Genomic_DNA"/>
</dbReference>
<dbReference type="Proteomes" id="UP001055108">
    <property type="component" value="Unassembled WGS sequence"/>
</dbReference>
<evidence type="ECO:0000256" key="1">
    <source>
        <dbReference type="SAM" id="MobiDB-lite"/>
    </source>
</evidence>